<feature type="signal peptide" evidence="1">
    <location>
        <begin position="1"/>
        <end position="19"/>
    </location>
</feature>
<feature type="chain" id="PRO_5002161883" description="FZ domain-containing protein" evidence="1">
    <location>
        <begin position="20"/>
        <end position="490"/>
    </location>
</feature>
<evidence type="ECO:0008006" key="4">
    <source>
        <dbReference type="Google" id="ProtNLM"/>
    </source>
</evidence>
<dbReference type="Proteomes" id="UP000053424">
    <property type="component" value="Unassembled WGS sequence"/>
</dbReference>
<evidence type="ECO:0000313" key="2">
    <source>
        <dbReference type="EMBL" id="KIM37505.1"/>
    </source>
</evidence>
<dbReference type="PANTHER" id="PTHR39142">
    <property type="entry name" value="MID1P"/>
    <property type="match status" value="1"/>
</dbReference>
<dbReference type="Pfam" id="PF12929">
    <property type="entry name" value="Mid1"/>
    <property type="match status" value="1"/>
</dbReference>
<proteinExistence type="predicted"/>
<sequence length="490" mass="52733">MLPESLIFLLAATTVYAQARPNLELNTVTSLNSQRLPQPPSFAIPQQNKLCISVALCSDSTTLPRFFVSNISNSDSQDDPGPNGGPNVFEIVLERGQGNWTGTFVNGGILAVDSNGASGLPFELAVADDTPLHENTRDLPFLGDTTSNQALLLSPAFQKIDIEKPIYPSYTLPTADNPQPGQPTNSSNITVIISPTSSGLADKLQTGCFLSSQPSVGTIANETFWARDEQGWRSQWLMGGLTPSTNYTAYVLQNSTKVSGPIFFSTKSASFNCPLVHSLPYCPGVAYSVPLPAPPSGAISYDSSNLPTDLTTPLLSYMANFTTTLTTFACGRDWYSPIVGCDDCQREYRKWLCSISFTRCGEPSTENPNGFTAVPGQPSATGLSATKQTDAAGAQRVLSALRPQETRDPPRNPFLPQLGSRYNMLLPCLEQCNQVDRACPPFLQFKCPTNDFNAAASYGVGYIDSSDGDQNGGLTGVAQDRWGNVWCNLI</sequence>
<dbReference type="GO" id="GO:0005262">
    <property type="term" value="F:calcium channel activity"/>
    <property type="evidence" value="ECO:0007669"/>
    <property type="project" value="InterPro"/>
</dbReference>
<evidence type="ECO:0000256" key="1">
    <source>
        <dbReference type="SAM" id="SignalP"/>
    </source>
</evidence>
<name>A0A0C3BLB4_HEBCY</name>
<evidence type="ECO:0000313" key="3">
    <source>
        <dbReference type="Proteomes" id="UP000053424"/>
    </source>
</evidence>
<dbReference type="InterPro" id="IPR024338">
    <property type="entry name" value="MID1/Yam8"/>
</dbReference>
<dbReference type="STRING" id="686832.A0A0C3BLB4"/>
<dbReference type="GO" id="GO:0098703">
    <property type="term" value="P:calcium ion import across plasma membrane"/>
    <property type="evidence" value="ECO:0007669"/>
    <property type="project" value="InterPro"/>
</dbReference>
<dbReference type="AlphaFoldDB" id="A0A0C3BLB4"/>
<dbReference type="EMBL" id="KN831797">
    <property type="protein sequence ID" value="KIM37505.1"/>
    <property type="molecule type" value="Genomic_DNA"/>
</dbReference>
<dbReference type="OrthoDB" id="5405745at2759"/>
<protein>
    <recommendedName>
        <fullName evidence="4">FZ domain-containing protein</fullName>
    </recommendedName>
</protein>
<organism evidence="2 3">
    <name type="scientific">Hebeloma cylindrosporum</name>
    <dbReference type="NCBI Taxonomy" id="76867"/>
    <lineage>
        <taxon>Eukaryota</taxon>
        <taxon>Fungi</taxon>
        <taxon>Dikarya</taxon>
        <taxon>Basidiomycota</taxon>
        <taxon>Agaricomycotina</taxon>
        <taxon>Agaricomycetes</taxon>
        <taxon>Agaricomycetidae</taxon>
        <taxon>Agaricales</taxon>
        <taxon>Agaricineae</taxon>
        <taxon>Hymenogastraceae</taxon>
        <taxon>Hebeloma</taxon>
    </lineage>
</organism>
<reference evidence="2 3" key="1">
    <citation type="submission" date="2014-04" db="EMBL/GenBank/DDBJ databases">
        <authorList>
            <consortium name="DOE Joint Genome Institute"/>
            <person name="Kuo A."/>
            <person name="Gay G."/>
            <person name="Dore J."/>
            <person name="Kohler A."/>
            <person name="Nagy L.G."/>
            <person name="Floudas D."/>
            <person name="Copeland A."/>
            <person name="Barry K.W."/>
            <person name="Cichocki N."/>
            <person name="Veneault-Fourrey C."/>
            <person name="LaButti K."/>
            <person name="Lindquist E.A."/>
            <person name="Lipzen A."/>
            <person name="Lundell T."/>
            <person name="Morin E."/>
            <person name="Murat C."/>
            <person name="Sun H."/>
            <person name="Tunlid A."/>
            <person name="Henrissat B."/>
            <person name="Grigoriev I.V."/>
            <person name="Hibbett D.S."/>
            <person name="Martin F."/>
            <person name="Nordberg H.P."/>
            <person name="Cantor M.N."/>
            <person name="Hua S.X."/>
        </authorList>
    </citation>
    <scope>NUCLEOTIDE SEQUENCE [LARGE SCALE GENOMIC DNA]</scope>
    <source>
        <strain evidence="3">h7</strain>
    </source>
</reference>
<dbReference type="HOGENOM" id="CLU_045143_0_0_1"/>
<keyword evidence="3" id="KW-1185">Reference proteome</keyword>
<reference evidence="3" key="2">
    <citation type="submission" date="2015-01" db="EMBL/GenBank/DDBJ databases">
        <title>Evolutionary Origins and Diversification of the Mycorrhizal Mutualists.</title>
        <authorList>
            <consortium name="DOE Joint Genome Institute"/>
            <consortium name="Mycorrhizal Genomics Consortium"/>
            <person name="Kohler A."/>
            <person name="Kuo A."/>
            <person name="Nagy L.G."/>
            <person name="Floudas D."/>
            <person name="Copeland A."/>
            <person name="Barry K.W."/>
            <person name="Cichocki N."/>
            <person name="Veneault-Fourrey C."/>
            <person name="LaButti K."/>
            <person name="Lindquist E.A."/>
            <person name="Lipzen A."/>
            <person name="Lundell T."/>
            <person name="Morin E."/>
            <person name="Murat C."/>
            <person name="Riley R."/>
            <person name="Ohm R."/>
            <person name="Sun H."/>
            <person name="Tunlid A."/>
            <person name="Henrissat B."/>
            <person name="Grigoriev I.V."/>
            <person name="Hibbett D.S."/>
            <person name="Martin F."/>
        </authorList>
    </citation>
    <scope>NUCLEOTIDE SEQUENCE [LARGE SCALE GENOMIC DNA]</scope>
    <source>
        <strain evidence="3">h7</strain>
    </source>
</reference>
<keyword evidence="1" id="KW-0732">Signal</keyword>
<accession>A0A0C3BLB4</accession>
<dbReference type="PANTHER" id="PTHR39142:SF1">
    <property type="entry name" value="AEL197CP"/>
    <property type="match status" value="1"/>
</dbReference>
<gene>
    <name evidence="2" type="ORF">M413DRAFT_77115</name>
</gene>